<dbReference type="AlphaFoldDB" id="A0A1F7L1G2"/>
<dbReference type="InterPro" id="IPR030394">
    <property type="entry name" value="G_HFLX_dom"/>
</dbReference>
<feature type="domain" description="Hflx-type G" evidence="9">
    <location>
        <begin position="201"/>
        <end position="365"/>
    </location>
</feature>
<dbReference type="GO" id="GO:0046872">
    <property type="term" value="F:metal ion binding"/>
    <property type="evidence" value="ECO:0007669"/>
    <property type="project" value="UniProtKB-KW"/>
</dbReference>
<dbReference type="PIRSF" id="PIRSF006809">
    <property type="entry name" value="GTP-binding_hflX_prd"/>
    <property type="match status" value="1"/>
</dbReference>
<feature type="coiled-coil region" evidence="8">
    <location>
        <begin position="167"/>
        <end position="194"/>
    </location>
</feature>
<keyword evidence="5" id="KW-0963">Cytoplasm</keyword>
<accession>A0A1F7L1G2</accession>
<dbReference type="Pfam" id="PF13167">
    <property type="entry name" value="GTP-bdg_N"/>
    <property type="match status" value="1"/>
</dbReference>
<dbReference type="EMBL" id="MGBR01000001">
    <property type="protein sequence ID" value="OGK73884.1"/>
    <property type="molecule type" value="Genomic_DNA"/>
</dbReference>
<keyword evidence="4 5" id="KW-0342">GTP-binding</keyword>
<keyword evidence="8" id="KW-0175">Coiled coil</keyword>
<dbReference type="GO" id="GO:0005525">
    <property type="term" value="F:GTP binding"/>
    <property type="evidence" value="ECO:0007669"/>
    <property type="project" value="UniProtKB-UniRule"/>
</dbReference>
<dbReference type="PANTHER" id="PTHR10229:SF0">
    <property type="entry name" value="GTP-BINDING PROTEIN 6-RELATED"/>
    <property type="match status" value="1"/>
</dbReference>
<evidence type="ECO:0000256" key="8">
    <source>
        <dbReference type="SAM" id="Coils"/>
    </source>
</evidence>
<keyword evidence="2 5" id="KW-0547">Nucleotide-binding</keyword>
<dbReference type="PROSITE" id="PS51705">
    <property type="entry name" value="G_HFLX"/>
    <property type="match status" value="1"/>
</dbReference>
<evidence type="ECO:0000256" key="6">
    <source>
        <dbReference type="PIRSR" id="PIRSR006809-1"/>
    </source>
</evidence>
<dbReference type="NCBIfam" id="TIGR03156">
    <property type="entry name" value="GTP_HflX"/>
    <property type="match status" value="1"/>
</dbReference>
<dbReference type="InterPro" id="IPR006073">
    <property type="entry name" value="GTP-bd"/>
</dbReference>
<feature type="binding site" evidence="6">
    <location>
        <begin position="255"/>
        <end position="258"/>
    </location>
    <ligand>
        <name>GTP</name>
        <dbReference type="ChEBI" id="CHEBI:37565"/>
    </ligand>
</feature>
<dbReference type="Proteomes" id="UP000177050">
    <property type="component" value="Unassembled WGS sequence"/>
</dbReference>
<dbReference type="PRINTS" id="PR00326">
    <property type="entry name" value="GTP1OBG"/>
</dbReference>
<evidence type="ECO:0000256" key="1">
    <source>
        <dbReference type="ARBA" id="ARBA00022723"/>
    </source>
</evidence>
<organism evidence="10 11">
    <name type="scientific">Candidatus Roizmanbacteria bacterium RIFOXYD1_FULL_38_12</name>
    <dbReference type="NCBI Taxonomy" id="1802093"/>
    <lineage>
        <taxon>Bacteria</taxon>
        <taxon>Candidatus Roizmaniibacteriota</taxon>
    </lineage>
</organism>
<feature type="binding site" evidence="6">
    <location>
        <begin position="321"/>
        <end position="324"/>
    </location>
    <ligand>
        <name>GTP</name>
        <dbReference type="ChEBI" id="CHEBI:37565"/>
    </ligand>
</feature>
<dbReference type="InterPro" id="IPR042108">
    <property type="entry name" value="GTPase_HflX_N_sf"/>
</dbReference>
<comment type="similarity">
    <text evidence="5">Belongs to the TRAFAC class OBG-HflX-like GTPase superfamily. HflX GTPase family.</text>
</comment>
<comment type="cofactor">
    <cofactor evidence="7">
        <name>Mg(2+)</name>
        <dbReference type="ChEBI" id="CHEBI:18420"/>
    </cofactor>
</comment>
<evidence type="ECO:0000256" key="2">
    <source>
        <dbReference type="ARBA" id="ARBA00022741"/>
    </source>
</evidence>
<feature type="binding site" evidence="7">
    <location>
        <position position="234"/>
    </location>
    <ligand>
        <name>Mg(2+)</name>
        <dbReference type="ChEBI" id="CHEBI:18420"/>
    </ligand>
</feature>
<evidence type="ECO:0000259" key="9">
    <source>
        <dbReference type="PROSITE" id="PS51705"/>
    </source>
</evidence>
<comment type="subunit">
    <text evidence="5">Monomer. Associates with the 50S ribosomal subunit.</text>
</comment>
<dbReference type="Gene3D" id="3.40.50.300">
    <property type="entry name" value="P-loop containing nucleotide triphosphate hydrolases"/>
    <property type="match status" value="1"/>
</dbReference>
<evidence type="ECO:0000313" key="11">
    <source>
        <dbReference type="Proteomes" id="UP000177050"/>
    </source>
</evidence>
<dbReference type="InterPro" id="IPR032305">
    <property type="entry name" value="GTP-bd_M"/>
</dbReference>
<comment type="function">
    <text evidence="5">GTPase that associates with the 50S ribosomal subunit and may have a role during protein synthesis or ribosome biogenesis.</text>
</comment>
<dbReference type="HAMAP" id="MF_00900">
    <property type="entry name" value="GTPase_HflX"/>
    <property type="match status" value="1"/>
</dbReference>
<dbReference type="Pfam" id="PF01926">
    <property type="entry name" value="MMR_HSR1"/>
    <property type="match status" value="1"/>
</dbReference>
<dbReference type="InterPro" id="IPR025121">
    <property type="entry name" value="GTPase_HflX_N"/>
</dbReference>
<dbReference type="Pfam" id="PF16360">
    <property type="entry name" value="GTP-bdg_M"/>
    <property type="match status" value="1"/>
</dbReference>
<name>A0A1F7L1G2_9BACT</name>
<proteinExistence type="inferred from homology"/>
<keyword evidence="3 7" id="KW-0460">Magnesium</keyword>
<protein>
    <recommendedName>
        <fullName evidence="5">GTPase HflX</fullName>
    </recommendedName>
    <alternativeName>
        <fullName evidence="5">GTP-binding protein HflX</fullName>
    </alternativeName>
</protein>
<gene>
    <name evidence="5" type="primary">hflX</name>
    <name evidence="10" type="ORF">A3K52_03850</name>
</gene>
<dbReference type="GO" id="GO:0005737">
    <property type="term" value="C:cytoplasm"/>
    <property type="evidence" value="ECO:0007669"/>
    <property type="project" value="UniProtKB-SubCell"/>
</dbReference>
<feature type="binding site" evidence="6">
    <location>
        <begin position="232"/>
        <end position="236"/>
    </location>
    <ligand>
        <name>GTP</name>
        <dbReference type="ChEBI" id="CHEBI:37565"/>
    </ligand>
</feature>
<dbReference type="GO" id="GO:0043022">
    <property type="term" value="F:ribosome binding"/>
    <property type="evidence" value="ECO:0007669"/>
    <property type="project" value="TreeGrafter"/>
</dbReference>
<evidence type="ECO:0000313" key="10">
    <source>
        <dbReference type="EMBL" id="OGK73884.1"/>
    </source>
</evidence>
<dbReference type="PANTHER" id="PTHR10229">
    <property type="entry name" value="GTP-BINDING PROTEIN HFLX"/>
    <property type="match status" value="1"/>
</dbReference>
<evidence type="ECO:0000256" key="5">
    <source>
        <dbReference type="HAMAP-Rule" id="MF_00900"/>
    </source>
</evidence>
<dbReference type="InterPro" id="IPR016496">
    <property type="entry name" value="GTPase_HflX"/>
</dbReference>
<feature type="binding site" evidence="7">
    <location>
        <position position="214"/>
    </location>
    <ligand>
        <name>Mg(2+)</name>
        <dbReference type="ChEBI" id="CHEBI:18420"/>
    </ligand>
</feature>
<dbReference type="InterPro" id="IPR027417">
    <property type="entry name" value="P-loop_NTPase"/>
</dbReference>
<feature type="binding site" evidence="6">
    <location>
        <begin position="207"/>
        <end position="214"/>
    </location>
    <ligand>
        <name>GTP</name>
        <dbReference type="ChEBI" id="CHEBI:37565"/>
    </ligand>
</feature>
<evidence type="ECO:0000256" key="4">
    <source>
        <dbReference type="ARBA" id="ARBA00023134"/>
    </source>
</evidence>
<dbReference type="Gene3D" id="3.40.50.11060">
    <property type="entry name" value="GTPase HflX, N-terminal domain"/>
    <property type="match status" value="1"/>
</dbReference>
<sequence length="365" mass="41296">MTKQRFILVSVVPPSCTKKQAEDDLQEIQSLIDTYGGADIVDIIQRRARPDGGTYVGSGKAQEIASLVEKKQIDVVVINGIARASQLYHILQLCWKSNPNIQVWDRVDLILHIFSHHASTAEAKLQIELASMRHMGPRIYGLGASFSQQGGGIGTKGLGETNVELMKRHWRNEMRKKQEKLEELEKNRERQVTRRHDQGLMTISIVGYTNVGKTSLFNLLTGKEKLAKNVLFATLDSVVGKLYFKEIQKEVVISDTIGFIQNLPPTLINAFKSTLMESIHADILLHVIDIADPHMETKIKVVEKILRDLKIENKPIFYVFNKIDRVDGKRIAECSKNYGAFLPQFISVHTGVGIKDLYYFIQEKI</sequence>
<dbReference type="Gene3D" id="6.10.250.2860">
    <property type="match status" value="1"/>
</dbReference>
<dbReference type="GO" id="GO:0003924">
    <property type="term" value="F:GTPase activity"/>
    <property type="evidence" value="ECO:0007669"/>
    <property type="project" value="UniProtKB-UniRule"/>
</dbReference>
<feature type="binding site" evidence="6">
    <location>
        <begin position="347"/>
        <end position="349"/>
    </location>
    <ligand>
        <name>GTP</name>
        <dbReference type="ChEBI" id="CHEBI:37565"/>
    </ligand>
</feature>
<comment type="subcellular location">
    <subcellularLocation>
        <location evidence="5">Cytoplasm</location>
    </subcellularLocation>
    <text evidence="5">May associate with membranes.</text>
</comment>
<evidence type="ECO:0000256" key="3">
    <source>
        <dbReference type="ARBA" id="ARBA00022842"/>
    </source>
</evidence>
<evidence type="ECO:0000256" key="7">
    <source>
        <dbReference type="PIRSR" id="PIRSR006809-2"/>
    </source>
</evidence>
<dbReference type="CDD" id="cd01878">
    <property type="entry name" value="HflX"/>
    <property type="match status" value="1"/>
</dbReference>
<comment type="caution">
    <text evidence="10">The sequence shown here is derived from an EMBL/GenBank/DDBJ whole genome shotgun (WGS) entry which is preliminary data.</text>
</comment>
<keyword evidence="1 7" id="KW-0479">Metal-binding</keyword>
<dbReference type="SUPFAM" id="SSF52540">
    <property type="entry name" value="P-loop containing nucleoside triphosphate hydrolases"/>
    <property type="match status" value="1"/>
</dbReference>
<reference evidence="10 11" key="1">
    <citation type="journal article" date="2016" name="Nat. Commun.">
        <title>Thousands of microbial genomes shed light on interconnected biogeochemical processes in an aquifer system.</title>
        <authorList>
            <person name="Anantharaman K."/>
            <person name="Brown C.T."/>
            <person name="Hug L.A."/>
            <person name="Sharon I."/>
            <person name="Castelle C.J."/>
            <person name="Probst A.J."/>
            <person name="Thomas B.C."/>
            <person name="Singh A."/>
            <person name="Wilkins M.J."/>
            <person name="Karaoz U."/>
            <person name="Brodie E.L."/>
            <person name="Williams K.H."/>
            <person name="Hubbard S.S."/>
            <person name="Banfield J.F."/>
        </authorList>
    </citation>
    <scope>NUCLEOTIDE SEQUENCE [LARGE SCALE GENOMIC DNA]</scope>
</reference>